<reference evidence="2 3" key="1">
    <citation type="submission" date="2018-11" db="EMBL/GenBank/DDBJ databases">
        <authorList>
            <consortium name="Pathogen Informatics"/>
        </authorList>
    </citation>
    <scope>NUCLEOTIDE SEQUENCE [LARGE SCALE GENOMIC DNA]</scope>
</reference>
<feature type="compositionally biased region" description="Basic and acidic residues" evidence="1">
    <location>
        <begin position="9"/>
        <end position="23"/>
    </location>
</feature>
<sequence length="77" mass="8715">MRNTEEEDGRNKRNAEMDGDARLPRTTHSHIQLIGTQIDTTIMTRTAQDIAAAVTGRVERDYMKKLVQKAELATSTR</sequence>
<accession>A0A3P7LE35</accession>
<keyword evidence="3" id="KW-1185">Reference proteome</keyword>
<evidence type="ECO:0000313" key="2">
    <source>
        <dbReference type="EMBL" id="VDM77448.1"/>
    </source>
</evidence>
<name>A0A3P7LE35_STRVU</name>
<dbReference type="EMBL" id="UYYB01099250">
    <property type="protein sequence ID" value="VDM77448.1"/>
    <property type="molecule type" value="Genomic_DNA"/>
</dbReference>
<organism evidence="2 3">
    <name type="scientific">Strongylus vulgaris</name>
    <name type="common">Blood worm</name>
    <dbReference type="NCBI Taxonomy" id="40348"/>
    <lineage>
        <taxon>Eukaryota</taxon>
        <taxon>Metazoa</taxon>
        <taxon>Ecdysozoa</taxon>
        <taxon>Nematoda</taxon>
        <taxon>Chromadorea</taxon>
        <taxon>Rhabditida</taxon>
        <taxon>Rhabditina</taxon>
        <taxon>Rhabditomorpha</taxon>
        <taxon>Strongyloidea</taxon>
        <taxon>Strongylidae</taxon>
        <taxon>Strongylus</taxon>
    </lineage>
</organism>
<dbReference type="Proteomes" id="UP000270094">
    <property type="component" value="Unassembled WGS sequence"/>
</dbReference>
<gene>
    <name evidence="2" type="ORF">SVUK_LOCUS12446</name>
</gene>
<evidence type="ECO:0000256" key="1">
    <source>
        <dbReference type="SAM" id="MobiDB-lite"/>
    </source>
</evidence>
<proteinExistence type="predicted"/>
<dbReference type="AlphaFoldDB" id="A0A3P7LE35"/>
<protein>
    <submittedName>
        <fullName evidence="2">Uncharacterized protein</fullName>
    </submittedName>
</protein>
<evidence type="ECO:0000313" key="3">
    <source>
        <dbReference type="Proteomes" id="UP000270094"/>
    </source>
</evidence>
<feature type="region of interest" description="Disordered" evidence="1">
    <location>
        <begin position="1"/>
        <end position="28"/>
    </location>
</feature>